<organism evidence="1 2">
    <name type="scientific">Trifolium pratense</name>
    <name type="common">Red clover</name>
    <dbReference type="NCBI Taxonomy" id="57577"/>
    <lineage>
        <taxon>Eukaryota</taxon>
        <taxon>Viridiplantae</taxon>
        <taxon>Streptophyta</taxon>
        <taxon>Embryophyta</taxon>
        <taxon>Tracheophyta</taxon>
        <taxon>Spermatophyta</taxon>
        <taxon>Magnoliopsida</taxon>
        <taxon>eudicotyledons</taxon>
        <taxon>Gunneridae</taxon>
        <taxon>Pentapetalae</taxon>
        <taxon>rosids</taxon>
        <taxon>fabids</taxon>
        <taxon>Fabales</taxon>
        <taxon>Fabaceae</taxon>
        <taxon>Papilionoideae</taxon>
        <taxon>50 kb inversion clade</taxon>
        <taxon>NPAAA clade</taxon>
        <taxon>Hologalegina</taxon>
        <taxon>IRL clade</taxon>
        <taxon>Trifolieae</taxon>
        <taxon>Trifolium</taxon>
    </lineage>
</organism>
<dbReference type="EMBL" id="CASHSV030000206">
    <property type="protein sequence ID" value="CAJ2652680.1"/>
    <property type="molecule type" value="Genomic_DNA"/>
</dbReference>
<accession>A0ACB0K5S1</accession>
<comment type="caution">
    <text evidence="1">The sequence shown here is derived from an EMBL/GenBank/DDBJ whole genome shotgun (WGS) entry which is preliminary data.</text>
</comment>
<name>A0ACB0K5S1_TRIPR</name>
<dbReference type="Proteomes" id="UP001177021">
    <property type="component" value="Unassembled WGS sequence"/>
</dbReference>
<evidence type="ECO:0000313" key="2">
    <source>
        <dbReference type="Proteomes" id="UP001177021"/>
    </source>
</evidence>
<proteinExistence type="predicted"/>
<gene>
    <name evidence="1" type="ORF">MILVUS5_LOCUS20128</name>
</gene>
<sequence length="185" mass="21584">MLLLAGCPVLEDIKLCNIVFLSWKVDHPAAERLYLSKLIRADITDCPCFPIKAVSNSEFLRFQMRMEFDELPIFHNLTHLVINNISDLVLKLLHYCPKLQNLVIYQKTQTEWDTNFEDEQGSWLPQNSVPQCFSSNLRTCTIRDFAFLDLEHDMMLARHILNNAGVLETMTISIWGDREQHEIEM</sequence>
<keyword evidence="2" id="KW-1185">Reference proteome</keyword>
<evidence type="ECO:0000313" key="1">
    <source>
        <dbReference type="EMBL" id="CAJ2652680.1"/>
    </source>
</evidence>
<reference evidence="1" key="1">
    <citation type="submission" date="2023-10" db="EMBL/GenBank/DDBJ databases">
        <authorList>
            <person name="Rodriguez Cubillos JULIANA M."/>
            <person name="De Vega J."/>
        </authorList>
    </citation>
    <scope>NUCLEOTIDE SEQUENCE</scope>
</reference>
<protein>
    <submittedName>
        <fullName evidence="1">Uncharacterized protein</fullName>
    </submittedName>
</protein>